<evidence type="ECO:0000259" key="6">
    <source>
        <dbReference type="Pfam" id="PF00107"/>
    </source>
</evidence>
<sequence length="345" mass="35424">MRAALFVEPGRIEVGQRPDPAIVESTDAVVRVVLACVCGTDLWFYRGDSPFAPGPIGHEFIGVVEDVGLDVCTIAPGDFVIAPFGFSDGTCPHCRHGVTSACVAGGLYPTSGDGGQGEAVRVPFADGSLVVVGGSGHSDEQLASLLTLSDVMSTGHHAAVCAGVGAGDVVAVVGDGAVGLCGVLAAKRLGAGRIIALSRNPRRQAVAREFGATDIVEQRGPEAIESVMELTGGVGVDATLECVGTRQAMETALSIARPGSTVGYVGMPHGVELPVGEMFARNTGVRGGIANARTYIPELLEDVLEGRINPGRVLDYSTGLDGISDAYVAMDERRAIKSLVRVGTA</sequence>
<dbReference type="Pfam" id="PF00107">
    <property type="entry name" value="ADH_zinc_N"/>
    <property type="match status" value="1"/>
</dbReference>
<dbReference type="SUPFAM" id="SSF50129">
    <property type="entry name" value="GroES-like"/>
    <property type="match status" value="1"/>
</dbReference>
<dbReference type="SUPFAM" id="SSF51735">
    <property type="entry name" value="NAD(P)-binding Rossmann-fold domains"/>
    <property type="match status" value="1"/>
</dbReference>
<dbReference type="GO" id="GO:0008270">
    <property type="term" value="F:zinc ion binding"/>
    <property type="evidence" value="ECO:0007669"/>
    <property type="project" value="InterPro"/>
</dbReference>
<dbReference type="PANTHER" id="PTHR42813">
    <property type="entry name" value="ZINC-TYPE ALCOHOL DEHYDROGENASE-LIKE"/>
    <property type="match status" value="1"/>
</dbReference>
<keyword evidence="3 5" id="KW-0862">Zinc</keyword>
<evidence type="ECO:0000256" key="3">
    <source>
        <dbReference type="ARBA" id="ARBA00022833"/>
    </source>
</evidence>
<dbReference type="PANTHER" id="PTHR42813:SF2">
    <property type="entry name" value="DEHYDROGENASE, ZINC-CONTAINING, PUTATIVE (AFU_ORTHOLOGUE AFUA_2G02810)-RELATED"/>
    <property type="match status" value="1"/>
</dbReference>
<dbReference type="InterPro" id="IPR002328">
    <property type="entry name" value="ADH_Zn_CS"/>
</dbReference>
<feature type="domain" description="Alcohol dehydrogenase-like C-terminal" evidence="6">
    <location>
        <begin position="177"/>
        <end position="302"/>
    </location>
</feature>
<accession>A0A9X3N059</accession>
<evidence type="ECO:0000256" key="4">
    <source>
        <dbReference type="ARBA" id="ARBA00023002"/>
    </source>
</evidence>
<dbReference type="PROSITE" id="PS00059">
    <property type="entry name" value="ADH_ZINC"/>
    <property type="match status" value="1"/>
</dbReference>
<dbReference type="EMBL" id="JAPDOD010000056">
    <property type="protein sequence ID" value="MDA0166000.1"/>
    <property type="molecule type" value="Genomic_DNA"/>
</dbReference>
<dbReference type="GO" id="GO:0016491">
    <property type="term" value="F:oxidoreductase activity"/>
    <property type="evidence" value="ECO:0007669"/>
    <property type="project" value="UniProtKB-KW"/>
</dbReference>
<keyword evidence="2 5" id="KW-0479">Metal-binding</keyword>
<evidence type="ECO:0000313" key="8">
    <source>
        <dbReference type="EMBL" id="MDA0166000.1"/>
    </source>
</evidence>
<organism evidence="8 9">
    <name type="scientific">Solirubrobacter ginsenosidimutans</name>
    <dbReference type="NCBI Taxonomy" id="490573"/>
    <lineage>
        <taxon>Bacteria</taxon>
        <taxon>Bacillati</taxon>
        <taxon>Actinomycetota</taxon>
        <taxon>Thermoleophilia</taxon>
        <taxon>Solirubrobacterales</taxon>
        <taxon>Solirubrobacteraceae</taxon>
        <taxon>Solirubrobacter</taxon>
    </lineage>
</organism>
<reference evidence="8" key="1">
    <citation type="submission" date="2022-10" db="EMBL/GenBank/DDBJ databases">
        <title>The WGS of Solirubrobacter ginsenosidimutans DSM 21036.</title>
        <authorList>
            <person name="Jiang Z."/>
        </authorList>
    </citation>
    <scope>NUCLEOTIDE SEQUENCE</scope>
    <source>
        <strain evidence="8">DSM 21036</strain>
    </source>
</reference>
<evidence type="ECO:0000256" key="5">
    <source>
        <dbReference type="RuleBase" id="RU361277"/>
    </source>
</evidence>
<feature type="domain" description="Alcohol dehydrogenase-like N-terminal" evidence="7">
    <location>
        <begin position="26"/>
        <end position="124"/>
    </location>
</feature>
<keyword evidence="9" id="KW-1185">Reference proteome</keyword>
<gene>
    <name evidence="8" type="ORF">OM076_37390</name>
</gene>
<dbReference type="InterPro" id="IPR013154">
    <property type="entry name" value="ADH-like_N"/>
</dbReference>
<keyword evidence="4" id="KW-0560">Oxidoreductase</keyword>
<evidence type="ECO:0000259" key="7">
    <source>
        <dbReference type="Pfam" id="PF08240"/>
    </source>
</evidence>
<comment type="cofactor">
    <cofactor evidence="1 5">
        <name>Zn(2+)</name>
        <dbReference type="ChEBI" id="CHEBI:29105"/>
    </cofactor>
</comment>
<dbReference type="Proteomes" id="UP001149140">
    <property type="component" value="Unassembled WGS sequence"/>
</dbReference>
<dbReference type="AlphaFoldDB" id="A0A9X3N059"/>
<dbReference type="InterPro" id="IPR036291">
    <property type="entry name" value="NAD(P)-bd_dom_sf"/>
</dbReference>
<dbReference type="Gene3D" id="3.90.180.10">
    <property type="entry name" value="Medium-chain alcohol dehydrogenases, catalytic domain"/>
    <property type="match status" value="1"/>
</dbReference>
<comment type="similarity">
    <text evidence="5">Belongs to the zinc-containing alcohol dehydrogenase family.</text>
</comment>
<dbReference type="InterPro" id="IPR011032">
    <property type="entry name" value="GroES-like_sf"/>
</dbReference>
<dbReference type="Pfam" id="PF08240">
    <property type="entry name" value="ADH_N"/>
    <property type="match status" value="1"/>
</dbReference>
<evidence type="ECO:0000313" key="9">
    <source>
        <dbReference type="Proteomes" id="UP001149140"/>
    </source>
</evidence>
<dbReference type="Gene3D" id="3.40.50.720">
    <property type="entry name" value="NAD(P)-binding Rossmann-like Domain"/>
    <property type="match status" value="1"/>
</dbReference>
<dbReference type="RefSeq" id="WP_270045262.1">
    <property type="nucleotide sequence ID" value="NZ_JAPDOD010000056.1"/>
</dbReference>
<protein>
    <submittedName>
        <fullName evidence="8">Zinc-binding dehydrogenase</fullName>
    </submittedName>
</protein>
<dbReference type="InterPro" id="IPR013149">
    <property type="entry name" value="ADH-like_C"/>
</dbReference>
<comment type="caution">
    <text evidence="8">The sequence shown here is derived from an EMBL/GenBank/DDBJ whole genome shotgun (WGS) entry which is preliminary data.</text>
</comment>
<evidence type="ECO:0000256" key="2">
    <source>
        <dbReference type="ARBA" id="ARBA00022723"/>
    </source>
</evidence>
<proteinExistence type="inferred from homology"/>
<evidence type="ECO:0000256" key="1">
    <source>
        <dbReference type="ARBA" id="ARBA00001947"/>
    </source>
</evidence>
<name>A0A9X3N059_9ACTN</name>